<dbReference type="Proteomes" id="UP000297716">
    <property type="component" value="Unassembled WGS sequence"/>
</dbReference>
<protein>
    <submittedName>
        <fullName evidence="2">Uncharacterized protein</fullName>
    </submittedName>
</protein>
<organism evidence="2 3">
    <name type="scientific">Xylaria hypoxylon</name>
    <dbReference type="NCBI Taxonomy" id="37992"/>
    <lineage>
        <taxon>Eukaryota</taxon>
        <taxon>Fungi</taxon>
        <taxon>Dikarya</taxon>
        <taxon>Ascomycota</taxon>
        <taxon>Pezizomycotina</taxon>
        <taxon>Sordariomycetes</taxon>
        <taxon>Xylariomycetidae</taxon>
        <taxon>Xylariales</taxon>
        <taxon>Xylariaceae</taxon>
        <taxon>Xylaria</taxon>
    </lineage>
</organism>
<evidence type="ECO:0000313" key="3">
    <source>
        <dbReference type="Proteomes" id="UP000297716"/>
    </source>
</evidence>
<evidence type="ECO:0000313" key="2">
    <source>
        <dbReference type="EMBL" id="TGJ87730.1"/>
    </source>
</evidence>
<accession>A0A4Z0Z7L2</accession>
<proteinExistence type="predicted"/>
<dbReference type="OrthoDB" id="3563866at2759"/>
<keyword evidence="3" id="KW-1185">Reference proteome</keyword>
<sequence length="134" mass="14325">MSASKASTVSHAKGSTESVLIQPSEDANSYFPKGATALNLASTTSAAIAIETPLSGDCSAVSHPLSPLDREYTKPIHNIDIAHQLSKQPTYWSVKGWVERSASVTVQSAAEDPEARTRKLEEAKRDLLASVGRF</sequence>
<evidence type="ECO:0000256" key="1">
    <source>
        <dbReference type="SAM" id="MobiDB-lite"/>
    </source>
</evidence>
<gene>
    <name evidence="2" type="ORF">E0Z10_g1043</name>
</gene>
<dbReference type="AlphaFoldDB" id="A0A4Z0Z7L2"/>
<comment type="caution">
    <text evidence="2">The sequence shown here is derived from an EMBL/GenBank/DDBJ whole genome shotgun (WGS) entry which is preliminary data.</text>
</comment>
<name>A0A4Z0Z7L2_9PEZI</name>
<feature type="region of interest" description="Disordered" evidence="1">
    <location>
        <begin position="1"/>
        <end position="23"/>
    </location>
</feature>
<reference evidence="2 3" key="1">
    <citation type="submission" date="2019-03" db="EMBL/GenBank/DDBJ databases">
        <title>Draft genome sequence of Xylaria hypoxylon DSM 108379, a ubiquitous saprotrophic-parasitic fungi on hardwood.</title>
        <authorList>
            <person name="Buettner E."/>
            <person name="Leonhardt S."/>
            <person name="Gebauer A.M."/>
            <person name="Liers C."/>
            <person name="Hofrichter M."/>
            <person name="Kellner H."/>
        </authorList>
    </citation>
    <scope>NUCLEOTIDE SEQUENCE [LARGE SCALE GENOMIC DNA]</scope>
    <source>
        <strain evidence="2 3">DSM 108379</strain>
    </source>
</reference>
<dbReference type="EMBL" id="SKBN01000010">
    <property type="protein sequence ID" value="TGJ87730.1"/>
    <property type="molecule type" value="Genomic_DNA"/>
</dbReference>